<dbReference type="Proteomes" id="UP000183656">
    <property type="component" value="Unassembled WGS sequence"/>
</dbReference>
<dbReference type="Pfam" id="PF11142">
    <property type="entry name" value="DUF2917"/>
    <property type="match status" value="1"/>
</dbReference>
<organism evidence="2 3">
    <name type="scientific">Paenacidovorax caeni</name>
    <dbReference type="NCBI Taxonomy" id="343013"/>
    <lineage>
        <taxon>Bacteria</taxon>
        <taxon>Pseudomonadati</taxon>
        <taxon>Pseudomonadota</taxon>
        <taxon>Betaproteobacteria</taxon>
        <taxon>Burkholderiales</taxon>
        <taxon>Comamonadaceae</taxon>
        <taxon>Paenacidovorax</taxon>
    </lineage>
</organism>
<name>A0A1I7FSU3_9BURK</name>
<dbReference type="EMBL" id="FPBX01000003">
    <property type="protein sequence ID" value="SFU39227.1"/>
    <property type="molecule type" value="Genomic_DNA"/>
</dbReference>
<dbReference type="RefSeq" id="WP_082366454.1">
    <property type="nucleotide sequence ID" value="NZ_FPBX01000003.1"/>
</dbReference>
<dbReference type="OrthoDB" id="8912701at2"/>
<dbReference type="AlphaFoldDB" id="A0A1I7FSU3"/>
<protein>
    <recommendedName>
        <fullName evidence="4">DUF2917 domain-containing protein</fullName>
    </recommendedName>
</protein>
<evidence type="ECO:0008006" key="4">
    <source>
        <dbReference type="Google" id="ProtNLM"/>
    </source>
</evidence>
<evidence type="ECO:0000313" key="3">
    <source>
        <dbReference type="Proteomes" id="UP000183656"/>
    </source>
</evidence>
<keyword evidence="3" id="KW-1185">Reference proteome</keyword>
<proteinExistence type="predicted"/>
<evidence type="ECO:0000313" key="2">
    <source>
        <dbReference type="EMBL" id="SFU39227.1"/>
    </source>
</evidence>
<accession>A0A1I7FSU3</accession>
<evidence type="ECO:0000256" key="1">
    <source>
        <dbReference type="SAM" id="MobiDB-lite"/>
    </source>
</evidence>
<feature type="region of interest" description="Disordered" evidence="1">
    <location>
        <begin position="1"/>
        <end position="26"/>
    </location>
</feature>
<dbReference type="InterPro" id="IPR021317">
    <property type="entry name" value="DUF2917"/>
</dbReference>
<sequence>MPWHPHSASHGTHNTSPPPTAARSTPWQQTVLAPRQPVQTQAVRRGETALIEATQGRVWLTRDGQPQDHILEAGQHLAFAGPARLRVSAEGGGAQLRWARVRA</sequence>
<reference evidence="2 3" key="1">
    <citation type="submission" date="2016-10" db="EMBL/GenBank/DDBJ databases">
        <authorList>
            <person name="de Groot N.N."/>
        </authorList>
    </citation>
    <scope>NUCLEOTIDE SEQUENCE [LARGE SCALE GENOMIC DNA]</scope>
    <source>
        <strain evidence="2 3">R-24608</strain>
    </source>
</reference>
<gene>
    <name evidence="2" type="ORF">SAMN04489707_100320</name>
</gene>